<dbReference type="EMBL" id="JACOOE010000012">
    <property type="protein sequence ID" value="MBC5606818.1"/>
    <property type="molecule type" value="Genomic_DNA"/>
</dbReference>
<protein>
    <submittedName>
        <fullName evidence="2">Recombinase family protein</fullName>
    </submittedName>
</protein>
<dbReference type="SMART" id="SM00857">
    <property type="entry name" value="Resolvase"/>
    <property type="match status" value="1"/>
</dbReference>
<dbReference type="Proteomes" id="UP000600600">
    <property type="component" value="Unassembled WGS sequence"/>
</dbReference>
<dbReference type="RefSeq" id="WP_186968315.1">
    <property type="nucleotide sequence ID" value="NZ_JACOOE010000012.1"/>
</dbReference>
<evidence type="ECO:0000259" key="1">
    <source>
        <dbReference type="PROSITE" id="PS51736"/>
    </source>
</evidence>
<dbReference type="PROSITE" id="PS51736">
    <property type="entry name" value="RECOMBINASES_3"/>
    <property type="match status" value="1"/>
</dbReference>
<comment type="caution">
    <text evidence="2">The sequence shown here is derived from an EMBL/GenBank/DDBJ whole genome shotgun (WGS) entry which is preliminary data.</text>
</comment>
<dbReference type="CDD" id="cd03768">
    <property type="entry name" value="SR_ResInv"/>
    <property type="match status" value="1"/>
</dbReference>
<organism evidence="2 3">
    <name type="scientific">Bacteroides difficilis</name>
    <dbReference type="NCBI Taxonomy" id="2763021"/>
    <lineage>
        <taxon>Bacteria</taxon>
        <taxon>Pseudomonadati</taxon>
        <taxon>Bacteroidota</taxon>
        <taxon>Bacteroidia</taxon>
        <taxon>Bacteroidales</taxon>
        <taxon>Bacteroidaceae</taxon>
        <taxon>Bacteroides</taxon>
    </lineage>
</organism>
<dbReference type="Pfam" id="PF00239">
    <property type="entry name" value="Resolvase"/>
    <property type="match status" value="1"/>
</dbReference>
<dbReference type="PANTHER" id="PTHR30461">
    <property type="entry name" value="DNA-INVERTASE FROM LAMBDOID PROPHAGE"/>
    <property type="match status" value="1"/>
</dbReference>
<evidence type="ECO:0000313" key="3">
    <source>
        <dbReference type="Proteomes" id="UP000600600"/>
    </source>
</evidence>
<name>A0ABR7CGF9_9BACE</name>
<dbReference type="PANTHER" id="PTHR30461:SF19">
    <property type="entry name" value="SITE-SPECIFIC RECOMBINASE RESOLVASE FAMILY"/>
    <property type="match status" value="1"/>
</dbReference>
<reference evidence="2 3" key="1">
    <citation type="submission" date="2020-08" db="EMBL/GenBank/DDBJ databases">
        <title>Genome public.</title>
        <authorList>
            <person name="Liu C."/>
            <person name="Sun Q."/>
        </authorList>
    </citation>
    <scope>NUCLEOTIDE SEQUENCE [LARGE SCALE GENOMIC DNA]</scope>
    <source>
        <strain evidence="2 3">M27</strain>
    </source>
</reference>
<sequence length="209" mass="23823">MDKKVLIFARVSSTNGTQDYERQINDLQALASANNWIVEAVFAEKVSGAKKNTERTELMNMIDYINSHDINKILVTELSRLGRDTLQVLQTIEILNQNKVSIFIQNYNIETLTPEGEVNPVSQFLITILAEVARMERKTIRERVASGYQNFRNNGGKVGRKVGYSKSDETMKEEYAEELRLLKKGYSLRNVSKLTSTSINTLRKIKALM</sequence>
<feature type="domain" description="Resolvase/invertase-type recombinase catalytic" evidence="1">
    <location>
        <begin position="4"/>
        <end position="155"/>
    </location>
</feature>
<dbReference type="SUPFAM" id="SSF53041">
    <property type="entry name" value="Resolvase-like"/>
    <property type="match status" value="1"/>
</dbReference>
<dbReference type="Gene3D" id="3.40.50.1390">
    <property type="entry name" value="Resolvase, N-terminal catalytic domain"/>
    <property type="match status" value="1"/>
</dbReference>
<keyword evidence="3" id="KW-1185">Reference proteome</keyword>
<dbReference type="InterPro" id="IPR036162">
    <property type="entry name" value="Resolvase-like_N_sf"/>
</dbReference>
<gene>
    <name evidence="2" type="ORF">H8S67_19440</name>
</gene>
<evidence type="ECO:0000313" key="2">
    <source>
        <dbReference type="EMBL" id="MBC5606818.1"/>
    </source>
</evidence>
<proteinExistence type="predicted"/>
<accession>A0ABR7CGF9</accession>
<dbReference type="InterPro" id="IPR050639">
    <property type="entry name" value="SSR_resolvase"/>
</dbReference>
<dbReference type="InterPro" id="IPR006119">
    <property type="entry name" value="Resolv_N"/>
</dbReference>